<keyword evidence="2" id="KW-0472">Membrane</keyword>
<feature type="region of interest" description="Disordered" evidence="1">
    <location>
        <begin position="713"/>
        <end position="763"/>
    </location>
</feature>
<feature type="region of interest" description="Disordered" evidence="1">
    <location>
        <begin position="605"/>
        <end position="629"/>
    </location>
</feature>
<feature type="compositionally biased region" description="Low complexity" evidence="1">
    <location>
        <begin position="1167"/>
        <end position="1191"/>
    </location>
</feature>
<evidence type="ECO:0000256" key="1">
    <source>
        <dbReference type="SAM" id="MobiDB-lite"/>
    </source>
</evidence>
<proteinExistence type="predicted"/>
<accession>A0AAE1LDU4</accession>
<feature type="compositionally biased region" description="Polar residues" evidence="1">
    <location>
        <begin position="1215"/>
        <end position="1240"/>
    </location>
</feature>
<gene>
    <name evidence="3" type="ORF">KUF71_025266</name>
</gene>
<evidence type="ECO:0000313" key="3">
    <source>
        <dbReference type="EMBL" id="KAK3916008.1"/>
    </source>
</evidence>
<feature type="compositionally biased region" description="Polar residues" evidence="1">
    <location>
        <begin position="1192"/>
        <end position="1207"/>
    </location>
</feature>
<feature type="compositionally biased region" description="Polar residues" evidence="1">
    <location>
        <begin position="800"/>
        <end position="812"/>
    </location>
</feature>
<feature type="transmembrane region" description="Helical" evidence="2">
    <location>
        <begin position="9"/>
        <end position="29"/>
    </location>
</feature>
<feature type="region of interest" description="Disordered" evidence="1">
    <location>
        <begin position="556"/>
        <end position="577"/>
    </location>
</feature>
<feature type="compositionally biased region" description="Low complexity" evidence="1">
    <location>
        <begin position="413"/>
        <end position="425"/>
    </location>
</feature>
<name>A0AAE1LDU4_9NEOP</name>
<keyword evidence="2" id="KW-1133">Transmembrane helix</keyword>
<reference evidence="3" key="2">
    <citation type="journal article" date="2023" name="BMC Genomics">
        <title>Pest status, molecular evolution, and epigenetic factors derived from the genome assembly of Frankliniella fusca, a thysanopteran phytovirus vector.</title>
        <authorList>
            <person name="Catto M.A."/>
            <person name="Labadie P.E."/>
            <person name="Jacobson A.L."/>
            <person name="Kennedy G.G."/>
            <person name="Srinivasan R."/>
            <person name="Hunt B.G."/>
        </authorList>
    </citation>
    <scope>NUCLEOTIDE SEQUENCE</scope>
    <source>
        <strain evidence="3">PL_HMW_Pooled</strain>
    </source>
</reference>
<feature type="compositionally biased region" description="Polar residues" evidence="1">
    <location>
        <begin position="738"/>
        <end position="763"/>
    </location>
</feature>
<keyword evidence="4" id="KW-1185">Reference proteome</keyword>
<dbReference type="Proteomes" id="UP001219518">
    <property type="component" value="Unassembled WGS sequence"/>
</dbReference>
<evidence type="ECO:0000256" key="2">
    <source>
        <dbReference type="SAM" id="Phobius"/>
    </source>
</evidence>
<feature type="compositionally biased region" description="Low complexity" evidence="1">
    <location>
        <begin position="114"/>
        <end position="133"/>
    </location>
</feature>
<sequence>MVNFTSNSLFIATGVLFVVGLLFLAYPILTLKAATLCGIACISYYHSSVSSILCNYYAYFFSVYWPTLFGSDRQPLHPSSNLLTGVDLPSPIPHVPSGLETAKNRRSPVDEIVSSTPRSTPTSSHGTSAATATPLPPRVSPEMVVADSRQLNFGRINSLKTTRNQAQEFLHTQASFGKLRNRASSGKMIQTTAGPLLSSVRPNPTFDAGLFVNVNSPGFTDRLVRCASDNSGLNWGHNNPATQQDRYNSVGLFPIVHLDTSPPRSLTARNSQKAPNSSVRVKIAPPVSPDQRQHFYRNNNVQMRPYMSVRKNEIAKSVLESLQEASRKRIYSQCQEVMEDESGKKRQRKGETALPNPNCDIYQYRHIRAPSVPSSLAAAGSQNDVNSLGKRLHEDPMRANEAKRIRHQVKPQSSNNEISSSLSSSKTLLQRLSGNKRKADCYDFGEEGKGKHFKESVSDFSSASTSRWLHSQTCEAGESAARTQEVLRKQKTSLDTPSTPIKKVLSKNINEADSVKVSATPKTTLPKETIEVISEKVIDKSEIDLTSKLFRKDVTRSYPKANQPGKKGSSWSQVPPDADERCLFEQESASDIDRPERFQSLLSRMSGQDPLNLKQSGNHSKATEEQTDNSISIVLPDKRKTDAVTITSTVVSSSCAVVTALSSATASVSSFSTKINPSPEISMKGSTSSAGLGTVSESSLTSLISVNKPTVEIPVSTSSPSASPSTMVKFSVSEKEGQSTPSSPQKPMFNFTPSNSQTSPRPVITQNALPTALHNSGITQPSLQFSVSPLKPGQDVANLKSPTASQSDSSNQKTSIGLLGVLANETPASDPLKPAAPFQAGFSLLPVPSQADATSLNNGSSKGTVTVADKTVTFMIPGQKSQLPPPVSSSFTSPQQLHVNGPLVNSIPGASSLFPVPNLNQSEGSETSSTDNQKTFGGFSFSRPSGSIFGGQPNSSSAAPSAATFSFTSASSMPVVNASAKNVSEAKSGSGCGSITFGTVATTVSQPTSAVAFNFSRPTTVNSVTETAVSTNLQLSNNSAITNSNLTLSGFTNTSQVSNEFFYYSGSSFGEGASQPPAFGSTTTTGFPLQTTVPPFKSSPFASATAPSGIPFGSPQQSNVSSNLFGGQTASNSASAFGLLSTFNGNSTSTTSTFGAATFGASAPSESTFGAGSTTGSAPTTTSAFTFGATSNDKPQAPTFNFGANSPPSAPAFNFGSNDQQPQNSSHALFQFGQPPSSNAAPAFQFGSPSAQPAGSGGFSMGTGPSTPQRTSRALQSRRRRI</sequence>
<reference evidence="3" key="1">
    <citation type="submission" date="2021-07" db="EMBL/GenBank/DDBJ databases">
        <authorList>
            <person name="Catto M.A."/>
            <person name="Jacobson A."/>
            <person name="Kennedy G."/>
            <person name="Labadie P."/>
            <person name="Hunt B.G."/>
            <person name="Srinivasan R."/>
        </authorList>
    </citation>
    <scope>NUCLEOTIDE SEQUENCE</scope>
    <source>
        <strain evidence="3">PL_HMW_Pooled</strain>
        <tissue evidence="3">Head</tissue>
    </source>
</reference>
<feature type="compositionally biased region" description="Low complexity" evidence="1">
    <location>
        <begin position="716"/>
        <end position="726"/>
    </location>
</feature>
<feature type="region of interest" description="Disordered" evidence="1">
    <location>
        <begin position="403"/>
        <end position="425"/>
    </location>
</feature>
<protein>
    <submittedName>
        <fullName evidence="3">Nuclear pore complex protein Nup98-Nup96</fullName>
    </submittedName>
</protein>
<feature type="region of interest" description="Disordered" evidence="1">
    <location>
        <begin position="336"/>
        <end position="357"/>
    </location>
</feature>
<organism evidence="3 4">
    <name type="scientific">Frankliniella fusca</name>
    <dbReference type="NCBI Taxonomy" id="407009"/>
    <lineage>
        <taxon>Eukaryota</taxon>
        <taxon>Metazoa</taxon>
        <taxon>Ecdysozoa</taxon>
        <taxon>Arthropoda</taxon>
        <taxon>Hexapoda</taxon>
        <taxon>Insecta</taxon>
        <taxon>Pterygota</taxon>
        <taxon>Neoptera</taxon>
        <taxon>Paraneoptera</taxon>
        <taxon>Thysanoptera</taxon>
        <taxon>Terebrantia</taxon>
        <taxon>Thripoidea</taxon>
        <taxon>Thripidae</taxon>
        <taxon>Frankliniella</taxon>
    </lineage>
</organism>
<keyword evidence="2" id="KW-0812">Transmembrane</keyword>
<dbReference type="EMBL" id="JAHWGI010000485">
    <property type="protein sequence ID" value="KAK3916008.1"/>
    <property type="molecule type" value="Genomic_DNA"/>
</dbReference>
<evidence type="ECO:0000313" key="4">
    <source>
        <dbReference type="Proteomes" id="UP001219518"/>
    </source>
</evidence>
<feature type="region of interest" description="Disordered" evidence="1">
    <location>
        <begin position="94"/>
        <end position="140"/>
    </location>
</feature>
<feature type="region of interest" description="Disordered" evidence="1">
    <location>
        <begin position="783"/>
        <end position="812"/>
    </location>
</feature>
<feature type="region of interest" description="Disordered" evidence="1">
    <location>
        <begin position="1167"/>
        <end position="1282"/>
    </location>
</feature>
<comment type="caution">
    <text evidence="3">The sequence shown here is derived from an EMBL/GenBank/DDBJ whole genome shotgun (WGS) entry which is preliminary data.</text>
</comment>